<dbReference type="GO" id="GO:0035598">
    <property type="term" value="F:tRNA (N(6)-L-threonylcarbamoyladenosine(37)-C(2))-methylthiotransferase activity"/>
    <property type="evidence" value="ECO:0007669"/>
    <property type="project" value="TreeGrafter"/>
</dbReference>
<sequence>MKVHLKTLGCRLNEAELETWAQAFQKSGHEVTREAETANLIVINSCAVTQDAARKSRHLIRKVHRENPSAKLVVSGCYATLNQQEAEALLGVDMVVSNKDKDRLVDKALSELNLDTMPTMSTEPGAISLFTRGRQRAFVKVQDGCRYRCTFCIVTVARGEEKSRSVQEVIAEINALHQQNINEIILTGVHLGGYGSDLGNNLVDLIKAILAETSVPRIRLGSLEPWELTDDFYQLFAYPRLMPHLHLPLQSGSDSVLRRMARRCKTEEFTTIIARLRQVNPLFNITTDIIVGFPGETEQEWQESLQFIQQVSFGHLHIFTYSPREGTKAATLPNPVPEPIKKHRSQQLHQLGDDMRLKFYRANLDQQFPVLWEGYSEPVGANKQRIFGYTPNYLKVACVISKDKSLENNTTLATLKTVSDTYIFAEQDEKNLTHPLQLPPLPLCD</sequence>
<dbReference type="PROSITE" id="PS51918">
    <property type="entry name" value="RADICAL_SAM"/>
    <property type="match status" value="1"/>
</dbReference>
<evidence type="ECO:0000256" key="2">
    <source>
        <dbReference type="ARBA" id="ARBA00022485"/>
    </source>
</evidence>
<dbReference type="PANTHER" id="PTHR11918:SF45">
    <property type="entry name" value="THREONYLCARBAMOYLADENOSINE TRNA METHYLTHIOTRANSFERASE"/>
    <property type="match status" value="1"/>
</dbReference>
<dbReference type="NCBIfam" id="TIGR00089">
    <property type="entry name" value="MiaB/RimO family radical SAM methylthiotransferase"/>
    <property type="match status" value="1"/>
</dbReference>
<dbReference type="Pfam" id="PF04055">
    <property type="entry name" value="Radical_SAM"/>
    <property type="match status" value="1"/>
</dbReference>
<dbReference type="Proteomes" id="UP000017842">
    <property type="component" value="Unassembled WGS sequence"/>
</dbReference>
<keyword evidence="12" id="KW-1185">Reference proteome</keyword>
<dbReference type="InterPro" id="IPR006467">
    <property type="entry name" value="MiaB-like_bact"/>
</dbReference>
<evidence type="ECO:0000256" key="6">
    <source>
        <dbReference type="ARBA" id="ARBA00022723"/>
    </source>
</evidence>
<feature type="domain" description="Radical SAM core" evidence="10">
    <location>
        <begin position="131"/>
        <end position="358"/>
    </location>
</feature>
<dbReference type="SMART" id="SM00729">
    <property type="entry name" value="Elp3"/>
    <property type="match status" value="1"/>
</dbReference>
<comment type="caution">
    <text evidence="11">The sequence shown here is derived from an EMBL/GenBank/DDBJ whole genome shotgun (WGS) entry which is preliminary data.</text>
</comment>
<dbReference type="Gene3D" id="3.80.30.20">
    <property type="entry name" value="tm_1862 like domain"/>
    <property type="match status" value="1"/>
</dbReference>
<dbReference type="InterPro" id="IPR020612">
    <property type="entry name" value="Methylthiotransferase_CS"/>
</dbReference>
<keyword evidence="8" id="KW-0411">Iron-sulfur</keyword>
<keyword evidence="4 11" id="KW-0808">Transferase</keyword>
<dbReference type="Gene3D" id="3.40.50.12160">
    <property type="entry name" value="Methylthiotransferase, N-terminal domain"/>
    <property type="match status" value="1"/>
</dbReference>
<dbReference type="STRING" id="1116472.MGMO_86c00170"/>
<protein>
    <submittedName>
        <fullName evidence="11">Threonylcarbamoyladenosine tRNA methylthiotransferase MtaB</fullName>
        <ecNumber evidence="11">2.-.-.-</ecNumber>
    </submittedName>
</protein>
<dbReference type="InterPro" id="IPR023404">
    <property type="entry name" value="rSAM_horseshoe"/>
</dbReference>
<dbReference type="AlphaFoldDB" id="V5C031"/>
<dbReference type="OrthoDB" id="9805215at2"/>
<keyword evidence="5" id="KW-0949">S-adenosyl-L-methionine</keyword>
<evidence type="ECO:0000259" key="10">
    <source>
        <dbReference type="PROSITE" id="PS51918"/>
    </source>
</evidence>
<dbReference type="InterPro" id="IPR006638">
    <property type="entry name" value="Elp3/MiaA/NifB-like_rSAM"/>
</dbReference>
<reference evidence="11 12" key="1">
    <citation type="journal article" date="2013" name="Genome Announc.">
        <title>Draft Genome Sequence of the Methanotrophic Gammaproteobacterium Methyloglobulus morosus DSM 22980 Strain KoM1.</title>
        <authorList>
            <person name="Poehlein A."/>
            <person name="Deutzmann J.S."/>
            <person name="Daniel R."/>
            <person name="Simeonova D.D."/>
        </authorList>
    </citation>
    <scope>NUCLEOTIDE SEQUENCE [LARGE SCALE GENOMIC DNA]</scope>
    <source>
        <strain evidence="11 12">KoM1</strain>
    </source>
</reference>
<evidence type="ECO:0000256" key="8">
    <source>
        <dbReference type="ARBA" id="ARBA00023014"/>
    </source>
</evidence>
<dbReference type="NCBIfam" id="TIGR01579">
    <property type="entry name" value="MiaB-like-C"/>
    <property type="match status" value="1"/>
</dbReference>
<dbReference type="SFLD" id="SFLDS00029">
    <property type="entry name" value="Radical_SAM"/>
    <property type="match status" value="1"/>
</dbReference>
<dbReference type="eggNOG" id="COG0621">
    <property type="taxonomic scope" value="Bacteria"/>
</dbReference>
<dbReference type="InterPro" id="IPR005839">
    <property type="entry name" value="Methylthiotransferase"/>
</dbReference>
<dbReference type="EC" id="2.-.-.-" evidence="11"/>
<dbReference type="PROSITE" id="PS01278">
    <property type="entry name" value="MTTASE_RADICAL"/>
    <property type="match status" value="1"/>
</dbReference>
<dbReference type="GO" id="GO:0051539">
    <property type="term" value="F:4 iron, 4 sulfur cluster binding"/>
    <property type="evidence" value="ECO:0007669"/>
    <property type="project" value="UniProtKB-KW"/>
</dbReference>
<evidence type="ECO:0000256" key="3">
    <source>
        <dbReference type="ARBA" id="ARBA00022490"/>
    </source>
</evidence>
<dbReference type="Pfam" id="PF00919">
    <property type="entry name" value="UPF0004"/>
    <property type="match status" value="1"/>
</dbReference>
<keyword evidence="2" id="KW-0004">4Fe-4S</keyword>
<dbReference type="GO" id="GO:0046872">
    <property type="term" value="F:metal ion binding"/>
    <property type="evidence" value="ECO:0007669"/>
    <property type="project" value="UniProtKB-KW"/>
</dbReference>
<evidence type="ECO:0000256" key="4">
    <source>
        <dbReference type="ARBA" id="ARBA00022679"/>
    </source>
</evidence>
<keyword evidence="7" id="KW-0408">Iron</keyword>
<dbReference type="InterPro" id="IPR058240">
    <property type="entry name" value="rSAM_sf"/>
</dbReference>
<proteinExistence type="predicted"/>
<evidence type="ECO:0000256" key="1">
    <source>
        <dbReference type="ARBA" id="ARBA00001966"/>
    </source>
</evidence>
<dbReference type="PROSITE" id="PS51449">
    <property type="entry name" value="MTTASE_N"/>
    <property type="match status" value="1"/>
</dbReference>
<dbReference type="SUPFAM" id="SSF102114">
    <property type="entry name" value="Radical SAM enzymes"/>
    <property type="match status" value="1"/>
</dbReference>
<comment type="cofactor">
    <cofactor evidence="1">
        <name>[4Fe-4S] cluster</name>
        <dbReference type="ChEBI" id="CHEBI:49883"/>
    </cofactor>
</comment>
<feature type="domain" description="MTTase N-terminal" evidence="9">
    <location>
        <begin position="1"/>
        <end position="113"/>
    </location>
</feature>
<organism evidence="11 12">
    <name type="scientific">Methyloglobulus morosus KoM1</name>
    <dbReference type="NCBI Taxonomy" id="1116472"/>
    <lineage>
        <taxon>Bacteria</taxon>
        <taxon>Pseudomonadati</taxon>
        <taxon>Pseudomonadota</taxon>
        <taxon>Gammaproteobacteria</taxon>
        <taxon>Methylococcales</taxon>
        <taxon>Methylococcaceae</taxon>
        <taxon>Methyloglobulus</taxon>
    </lineage>
</organism>
<name>V5C031_9GAMM</name>
<dbReference type="InterPro" id="IPR007197">
    <property type="entry name" value="rSAM"/>
</dbReference>
<keyword evidence="3" id="KW-0963">Cytoplasm</keyword>
<dbReference type="CDD" id="cd01335">
    <property type="entry name" value="Radical_SAM"/>
    <property type="match status" value="1"/>
</dbReference>
<evidence type="ECO:0000313" key="11">
    <source>
        <dbReference type="EMBL" id="ESS71857.1"/>
    </source>
</evidence>
<dbReference type="InterPro" id="IPR038135">
    <property type="entry name" value="Methylthiotransferase_N_sf"/>
</dbReference>
<dbReference type="SFLD" id="SFLDG01082">
    <property type="entry name" value="B12-binding_domain_containing"/>
    <property type="match status" value="1"/>
</dbReference>
<accession>V5C031</accession>
<dbReference type="EMBL" id="AYLO01000083">
    <property type="protein sequence ID" value="ESS71857.1"/>
    <property type="molecule type" value="Genomic_DNA"/>
</dbReference>
<evidence type="ECO:0000256" key="5">
    <source>
        <dbReference type="ARBA" id="ARBA00022691"/>
    </source>
</evidence>
<evidence type="ECO:0000313" key="12">
    <source>
        <dbReference type="Proteomes" id="UP000017842"/>
    </source>
</evidence>
<keyword evidence="6" id="KW-0479">Metal-binding</keyword>
<dbReference type="InterPro" id="IPR013848">
    <property type="entry name" value="Methylthiotransferase_N"/>
</dbReference>
<dbReference type="SFLD" id="SFLDG01061">
    <property type="entry name" value="methylthiotransferase"/>
    <property type="match status" value="1"/>
</dbReference>
<dbReference type="PATRIC" id="fig|1116472.3.peg.2377"/>
<gene>
    <name evidence="11" type="primary">mtaB</name>
    <name evidence="11" type="ORF">MGMO_86c00170</name>
</gene>
<evidence type="ECO:0000256" key="7">
    <source>
        <dbReference type="ARBA" id="ARBA00023004"/>
    </source>
</evidence>
<dbReference type="RefSeq" id="WP_023495094.1">
    <property type="nucleotide sequence ID" value="NZ_AYLO01000083.1"/>
</dbReference>
<evidence type="ECO:0000259" key="9">
    <source>
        <dbReference type="PROSITE" id="PS51449"/>
    </source>
</evidence>
<dbReference type="FunFam" id="3.80.30.20:FF:000001">
    <property type="entry name" value="tRNA-2-methylthio-N(6)-dimethylallyladenosine synthase 2"/>
    <property type="match status" value="1"/>
</dbReference>
<dbReference type="PANTHER" id="PTHR11918">
    <property type="entry name" value="RADICAL SAM PROTEINS"/>
    <property type="match status" value="1"/>
</dbReference>